<organism evidence="1 2">
    <name type="scientific">Ascobolus immersus RN42</name>
    <dbReference type="NCBI Taxonomy" id="1160509"/>
    <lineage>
        <taxon>Eukaryota</taxon>
        <taxon>Fungi</taxon>
        <taxon>Dikarya</taxon>
        <taxon>Ascomycota</taxon>
        <taxon>Pezizomycotina</taxon>
        <taxon>Pezizomycetes</taxon>
        <taxon>Pezizales</taxon>
        <taxon>Ascobolaceae</taxon>
        <taxon>Ascobolus</taxon>
    </lineage>
</organism>
<reference evidence="1 2" key="1">
    <citation type="journal article" date="2018" name="Nat. Ecol. Evol.">
        <title>Pezizomycetes genomes reveal the molecular basis of ectomycorrhizal truffle lifestyle.</title>
        <authorList>
            <person name="Murat C."/>
            <person name="Payen T."/>
            <person name="Noel B."/>
            <person name="Kuo A."/>
            <person name="Morin E."/>
            <person name="Chen J."/>
            <person name="Kohler A."/>
            <person name="Krizsan K."/>
            <person name="Balestrini R."/>
            <person name="Da Silva C."/>
            <person name="Montanini B."/>
            <person name="Hainaut M."/>
            <person name="Levati E."/>
            <person name="Barry K.W."/>
            <person name="Belfiori B."/>
            <person name="Cichocki N."/>
            <person name="Clum A."/>
            <person name="Dockter R.B."/>
            <person name="Fauchery L."/>
            <person name="Guy J."/>
            <person name="Iotti M."/>
            <person name="Le Tacon F."/>
            <person name="Lindquist E.A."/>
            <person name="Lipzen A."/>
            <person name="Malagnac F."/>
            <person name="Mello A."/>
            <person name="Molinier V."/>
            <person name="Miyauchi S."/>
            <person name="Poulain J."/>
            <person name="Riccioni C."/>
            <person name="Rubini A."/>
            <person name="Sitrit Y."/>
            <person name="Splivallo R."/>
            <person name="Traeger S."/>
            <person name="Wang M."/>
            <person name="Zifcakova L."/>
            <person name="Wipf D."/>
            <person name="Zambonelli A."/>
            <person name="Paolocci F."/>
            <person name="Nowrousian M."/>
            <person name="Ottonello S."/>
            <person name="Baldrian P."/>
            <person name="Spatafora J.W."/>
            <person name="Henrissat B."/>
            <person name="Nagy L.G."/>
            <person name="Aury J.M."/>
            <person name="Wincker P."/>
            <person name="Grigoriev I.V."/>
            <person name="Bonfante P."/>
            <person name="Martin F.M."/>
        </authorList>
    </citation>
    <scope>NUCLEOTIDE SEQUENCE [LARGE SCALE GENOMIC DNA]</scope>
    <source>
        <strain evidence="1 2">RN42</strain>
    </source>
</reference>
<evidence type="ECO:0000313" key="2">
    <source>
        <dbReference type="Proteomes" id="UP000275078"/>
    </source>
</evidence>
<protein>
    <submittedName>
        <fullName evidence="1">Uncharacterized protein</fullName>
    </submittedName>
</protein>
<dbReference type="Proteomes" id="UP000275078">
    <property type="component" value="Unassembled WGS sequence"/>
</dbReference>
<proteinExistence type="predicted"/>
<accession>A0A3N4HUM0</accession>
<name>A0A3N4HUM0_ASCIM</name>
<evidence type="ECO:0000313" key="1">
    <source>
        <dbReference type="EMBL" id="RPA75530.1"/>
    </source>
</evidence>
<sequence length="205" mass="23155">MLPPELKTPIVPPITVEQTLESLEDSFRSNIDSEAFLGADLEQELIVFYNICMNVQQDNLDFKLALQCSECSKKSSTLGPFTTLSDLRRLPTPKTSDKMAIIQYRMAGSVTARVLDLLRSSLGGLLVPCLHLTVFIEYFKQYALASQEEVPPVEQWQDTMEDMKKFQPLEHGATLDRLTEVLMIVPEFQAVVRPIQCSLPQNIYA</sequence>
<keyword evidence="2" id="KW-1185">Reference proteome</keyword>
<gene>
    <name evidence="1" type="ORF">BJ508DRAFT_311925</name>
</gene>
<dbReference type="EMBL" id="ML119762">
    <property type="protein sequence ID" value="RPA75530.1"/>
    <property type="molecule type" value="Genomic_DNA"/>
</dbReference>
<dbReference type="AlphaFoldDB" id="A0A3N4HUM0"/>